<dbReference type="RefSeq" id="WP_012871784.1">
    <property type="nucleotide sequence ID" value="NC_013523.1"/>
</dbReference>
<dbReference type="GO" id="GO:0005829">
    <property type="term" value="C:cytosol"/>
    <property type="evidence" value="ECO:0007669"/>
    <property type="project" value="TreeGrafter"/>
</dbReference>
<dbReference type="GO" id="GO:0003700">
    <property type="term" value="F:DNA-binding transcription factor activity"/>
    <property type="evidence" value="ECO:0007669"/>
    <property type="project" value="TreeGrafter"/>
</dbReference>
<reference evidence="4" key="1">
    <citation type="submission" date="2009-11" db="EMBL/GenBank/DDBJ databases">
        <title>The complete chromosome 1 of Sphaerobacter thermophilus DSM 20745.</title>
        <authorList>
            <person name="Lucas S."/>
            <person name="Copeland A."/>
            <person name="Lapidus A."/>
            <person name="Glavina del Rio T."/>
            <person name="Dalin E."/>
            <person name="Tice H."/>
            <person name="Bruce D."/>
            <person name="Goodwin L."/>
            <person name="Pitluck S."/>
            <person name="Kyrpides N."/>
            <person name="Mavromatis K."/>
            <person name="Ivanova N."/>
            <person name="Mikhailova N."/>
            <person name="LaButti K.M."/>
            <person name="Clum A."/>
            <person name="Sun H.I."/>
            <person name="Brettin T."/>
            <person name="Detter J.C."/>
            <person name="Han C."/>
            <person name="Larimer F."/>
            <person name="Land M."/>
            <person name="Hauser L."/>
            <person name="Markowitz V."/>
            <person name="Cheng J.F."/>
            <person name="Hugenholtz P."/>
            <person name="Woyke T."/>
            <person name="Wu D."/>
            <person name="Steenblock K."/>
            <person name="Schneider S."/>
            <person name="Pukall R."/>
            <person name="Goeker M."/>
            <person name="Klenk H.P."/>
            <person name="Eisen J.A."/>
        </authorList>
    </citation>
    <scope>NUCLEOTIDE SEQUENCE [LARGE SCALE GENOMIC DNA]</scope>
    <source>
        <strain evidence="4">ATCC 49802 / DSM 20745 / S 6022</strain>
    </source>
</reference>
<dbReference type="CDD" id="cd00093">
    <property type="entry name" value="HTH_XRE"/>
    <property type="match status" value="1"/>
</dbReference>
<dbReference type="KEGG" id="sti:Sthe_1302"/>
<dbReference type="Proteomes" id="UP000002027">
    <property type="component" value="Chromosome 1"/>
</dbReference>
<dbReference type="HOGENOM" id="CLU_143562_0_0_0"/>
<dbReference type="SUPFAM" id="SSF47413">
    <property type="entry name" value="lambda repressor-like DNA-binding domains"/>
    <property type="match status" value="1"/>
</dbReference>
<keyword evidence="1" id="KW-0238">DNA-binding</keyword>
<evidence type="ECO:0000313" key="4">
    <source>
        <dbReference type="Proteomes" id="UP000002027"/>
    </source>
</evidence>
<dbReference type="EMBL" id="CP001823">
    <property type="protein sequence ID" value="ACZ38737.1"/>
    <property type="molecule type" value="Genomic_DNA"/>
</dbReference>
<dbReference type="eggNOG" id="COG1396">
    <property type="taxonomic scope" value="Bacteria"/>
</dbReference>
<dbReference type="InterPro" id="IPR050807">
    <property type="entry name" value="TransReg_Diox_bact_type"/>
</dbReference>
<dbReference type="STRING" id="479434.Sthe_1302"/>
<dbReference type="InParanoid" id="D1C3C0"/>
<evidence type="ECO:0000256" key="1">
    <source>
        <dbReference type="ARBA" id="ARBA00023125"/>
    </source>
</evidence>
<name>D1C3C0_SPHTD</name>
<dbReference type="PROSITE" id="PS50943">
    <property type="entry name" value="HTH_CROC1"/>
    <property type="match status" value="1"/>
</dbReference>
<protein>
    <submittedName>
        <fullName evidence="3">Transcriptional regulator, XRE family</fullName>
    </submittedName>
</protein>
<evidence type="ECO:0000313" key="3">
    <source>
        <dbReference type="EMBL" id="ACZ38737.1"/>
    </source>
</evidence>
<dbReference type="InterPro" id="IPR010982">
    <property type="entry name" value="Lambda_DNA-bd_dom_sf"/>
</dbReference>
<dbReference type="PANTHER" id="PTHR46797:SF1">
    <property type="entry name" value="METHYLPHOSPHONATE SYNTHASE"/>
    <property type="match status" value="1"/>
</dbReference>
<dbReference type="Gene3D" id="1.10.260.40">
    <property type="entry name" value="lambda repressor-like DNA-binding domains"/>
    <property type="match status" value="1"/>
</dbReference>
<dbReference type="InterPro" id="IPR001387">
    <property type="entry name" value="Cro/C1-type_HTH"/>
</dbReference>
<dbReference type="AlphaFoldDB" id="D1C3C0"/>
<dbReference type="Pfam" id="PF13560">
    <property type="entry name" value="HTH_31"/>
    <property type="match status" value="1"/>
</dbReference>
<proteinExistence type="predicted"/>
<reference evidence="3 4" key="2">
    <citation type="journal article" date="2010" name="Stand. Genomic Sci.">
        <title>Complete genome sequence of Desulfohalobium retbaense type strain (HR(100)).</title>
        <authorList>
            <person name="Spring S."/>
            <person name="Nolan M."/>
            <person name="Lapidus A."/>
            <person name="Glavina Del Rio T."/>
            <person name="Copeland A."/>
            <person name="Tice H."/>
            <person name="Cheng J.F."/>
            <person name="Lucas S."/>
            <person name="Land M."/>
            <person name="Chen F."/>
            <person name="Bruce D."/>
            <person name="Goodwin L."/>
            <person name="Pitluck S."/>
            <person name="Ivanova N."/>
            <person name="Mavromatis K."/>
            <person name="Mikhailova N."/>
            <person name="Pati A."/>
            <person name="Chen A."/>
            <person name="Palaniappan K."/>
            <person name="Hauser L."/>
            <person name="Chang Y.J."/>
            <person name="Jeffries C.D."/>
            <person name="Munk C."/>
            <person name="Kiss H."/>
            <person name="Chain P."/>
            <person name="Han C."/>
            <person name="Brettin T."/>
            <person name="Detter J.C."/>
            <person name="Schuler E."/>
            <person name="Goker M."/>
            <person name="Rohde M."/>
            <person name="Bristow J."/>
            <person name="Eisen J.A."/>
            <person name="Markowitz V."/>
            <person name="Hugenholtz P."/>
            <person name="Kyrpides N.C."/>
            <person name="Klenk H.P."/>
        </authorList>
    </citation>
    <scope>NUCLEOTIDE SEQUENCE [LARGE SCALE GENOMIC DNA]</scope>
    <source>
        <strain evidence="4">ATCC 49802 / DSM 20745 / S 6022</strain>
    </source>
</reference>
<keyword evidence="4" id="KW-1185">Reference proteome</keyword>
<dbReference type="GO" id="GO:0003677">
    <property type="term" value="F:DNA binding"/>
    <property type="evidence" value="ECO:0007669"/>
    <property type="project" value="UniProtKB-KW"/>
</dbReference>
<accession>D1C3C0</accession>
<dbReference type="SMART" id="SM00530">
    <property type="entry name" value="HTH_XRE"/>
    <property type="match status" value="1"/>
</dbReference>
<dbReference type="PANTHER" id="PTHR46797">
    <property type="entry name" value="HTH-TYPE TRANSCRIPTIONAL REGULATOR"/>
    <property type="match status" value="1"/>
</dbReference>
<feature type="domain" description="HTH cro/C1-type" evidence="2">
    <location>
        <begin position="16"/>
        <end position="70"/>
    </location>
</feature>
<evidence type="ECO:0000259" key="2">
    <source>
        <dbReference type="PROSITE" id="PS50943"/>
    </source>
</evidence>
<sequence>MAGQAPSAAPTFAELLKRFREEARTSQSRLAESAGFDHSYVSRLESGNRTPTREAVVKLADALGLTPEQRDTLLAAAGYMPQRVESLLADEPVVSEVLQLLQRRDIPEPIRQNVRQMLRLMVTQAQLAAIGWPSGPDTSPDAMAAD</sequence>
<organism evidence="3 4">
    <name type="scientific">Sphaerobacter thermophilus (strain ATCC 49802 / DSM 20745 / KCCM 41009 / NCIMB 13125 / S 6022)</name>
    <dbReference type="NCBI Taxonomy" id="479434"/>
    <lineage>
        <taxon>Bacteria</taxon>
        <taxon>Pseudomonadati</taxon>
        <taxon>Thermomicrobiota</taxon>
        <taxon>Thermomicrobia</taxon>
        <taxon>Sphaerobacterales</taxon>
        <taxon>Sphaerobacterineae</taxon>
        <taxon>Sphaerobacteraceae</taxon>
        <taxon>Sphaerobacter</taxon>
    </lineage>
</organism>
<dbReference type="OrthoDB" id="165933at2"/>
<gene>
    <name evidence="3" type="ordered locus">Sthe_1302</name>
</gene>